<organism evidence="1 2">
    <name type="scientific">Cardiocondyla obscurior</name>
    <dbReference type="NCBI Taxonomy" id="286306"/>
    <lineage>
        <taxon>Eukaryota</taxon>
        <taxon>Metazoa</taxon>
        <taxon>Ecdysozoa</taxon>
        <taxon>Arthropoda</taxon>
        <taxon>Hexapoda</taxon>
        <taxon>Insecta</taxon>
        <taxon>Pterygota</taxon>
        <taxon>Neoptera</taxon>
        <taxon>Endopterygota</taxon>
        <taxon>Hymenoptera</taxon>
        <taxon>Apocrita</taxon>
        <taxon>Aculeata</taxon>
        <taxon>Formicoidea</taxon>
        <taxon>Formicidae</taxon>
        <taxon>Myrmicinae</taxon>
        <taxon>Cardiocondyla</taxon>
    </lineage>
</organism>
<gene>
    <name evidence="1" type="ORF">PUN28_018133</name>
</gene>
<protein>
    <submittedName>
        <fullName evidence="1">Uncharacterized protein</fullName>
    </submittedName>
</protein>
<comment type="caution">
    <text evidence="1">The sequence shown here is derived from an EMBL/GenBank/DDBJ whole genome shotgun (WGS) entry which is preliminary data.</text>
</comment>
<dbReference type="EMBL" id="JADYXP020000022">
    <property type="protein sequence ID" value="KAL0102636.1"/>
    <property type="molecule type" value="Genomic_DNA"/>
</dbReference>
<evidence type="ECO:0000313" key="2">
    <source>
        <dbReference type="Proteomes" id="UP001430953"/>
    </source>
</evidence>
<dbReference type="Proteomes" id="UP001430953">
    <property type="component" value="Unassembled WGS sequence"/>
</dbReference>
<accession>A0AAW2EFZ4</accession>
<evidence type="ECO:0000313" key="1">
    <source>
        <dbReference type="EMBL" id="KAL0102636.1"/>
    </source>
</evidence>
<keyword evidence="2" id="KW-1185">Reference proteome</keyword>
<proteinExistence type="predicted"/>
<dbReference type="AlphaFoldDB" id="A0AAW2EFZ4"/>
<reference evidence="1 2" key="1">
    <citation type="submission" date="2023-03" db="EMBL/GenBank/DDBJ databases">
        <title>High recombination rates correlate with genetic variation in Cardiocondyla obscurior ants.</title>
        <authorList>
            <person name="Errbii M."/>
        </authorList>
    </citation>
    <scope>NUCLEOTIDE SEQUENCE [LARGE SCALE GENOMIC DNA]</scope>
    <source>
        <strain evidence="1">Alpha-2009</strain>
        <tissue evidence="1">Whole body</tissue>
    </source>
</reference>
<name>A0AAW2EFZ4_9HYME</name>
<sequence>MLRTATSLQIVPTLRGPHSRCQEISQGFLPRSRAPAYRTRRSAALRIQRLRRRNPISFFLLPRVTVCVVIAVGSRDRLKLTRVPRIYRPDLHAAILRHASLYQAKRRYITRK</sequence>